<keyword evidence="1" id="KW-0812">Transmembrane</keyword>
<proteinExistence type="predicted"/>
<sequence>ESLMEVYNFAKGDYQSVRKMHWQAAILLAAAKARQLKMVGTAATPSRPIEPKTKRILLIATVLGLLAALFLAFFLEYLEKMRKIEAESKGEKD</sequence>
<keyword evidence="1" id="KW-0472">Membrane</keyword>
<evidence type="ECO:0000256" key="1">
    <source>
        <dbReference type="SAM" id="Phobius"/>
    </source>
</evidence>
<comment type="caution">
    <text evidence="2">The sequence shown here is derived from an EMBL/GenBank/DDBJ whole genome shotgun (WGS) entry which is preliminary data.</text>
</comment>
<protein>
    <recommendedName>
        <fullName evidence="3">Tyrosine kinase G-rich domain-containing protein</fullName>
    </recommendedName>
</protein>
<evidence type="ECO:0000313" key="2">
    <source>
        <dbReference type="EMBL" id="GAG66857.1"/>
    </source>
</evidence>
<keyword evidence="1" id="KW-1133">Transmembrane helix</keyword>
<accession>X1AA08</accession>
<reference evidence="2" key="1">
    <citation type="journal article" date="2014" name="Front. Microbiol.">
        <title>High frequency of phylogenetically diverse reductive dehalogenase-homologous genes in deep subseafloor sedimentary metagenomes.</title>
        <authorList>
            <person name="Kawai M."/>
            <person name="Futagami T."/>
            <person name="Toyoda A."/>
            <person name="Takaki Y."/>
            <person name="Nishi S."/>
            <person name="Hori S."/>
            <person name="Arai W."/>
            <person name="Tsubouchi T."/>
            <person name="Morono Y."/>
            <person name="Uchiyama I."/>
            <person name="Ito T."/>
            <person name="Fujiyama A."/>
            <person name="Inagaki F."/>
            <person name="Takami H."/>
        </authorList>
    </citation>
    <scope>NUCLEOTIDE SEQUENCE</scope>
    <source>
        <strain evidence="2">Expedition CK06-06</strain>
    </source>
</reference>
<name>X1AA08_9ZZZZ</name>
<feature type="transmembrane region" description="Helical" evidence="1">
    <location>
        <begin position="56"/>
        <end position="75"/>
    </location>
</feature>
<feature type="non-terminal residue" evidence="2">
    <location>
        <position position="1"/>
    </location>
</feature>
<organism evidence="2">
    <name type="scientific">marine sediment metagenome</name>
    <dbReference type="NCBI Taxonomy" id="412755"/>
    <lineage>
        <taxon>unclassified sequences</taxon>
        <taxon>metagenomes</taxon>
        <taxon>ecological metagenomes</taxon>
    </lineage>
</organism>
<evidence type="ECO:0008006" key="3">
    <source>
        <dbReference type="Google" id="ProtNLM"/>
    </source>
</evidence>
<dbReference type="AlphaFoldDB" id="X1AA08"/>
<dbReference type="EMBL" id="BART01002724">
    <property type="protein sequence ID" value="GAG66857.1"/>
    <property type="molecule type" value="Genomic_DNA"/>
</dbReference>
<gene>
    <name evidence="2" type="ORF">S01H4_08082</name>
</gene>